<gene>
    <name evidence="3" type="ORF">GSI_00862</name>
</gene>
<protein>
    <recommendedName>
        <fullName evidence="2">CcmS related domain-containing protein</fullName>
    </recommendedName>
</protein>
<keyword evidence="4" id="KW-1185">Reference proteome</keyword>
<reference evidence="3 4" key="1">
    <citation type="journal article" date="2015" name="Sci. Rep.">
        <title>Chromosome-level genome map provides insights into diverse defense mechanisms in the medicinal fungus Ganoderma sinense.</title>
        <authorList>
            <person name="Zhu Y."/>
            <person name="Xu J."/>
            <person name="Sun C."/>
            <person name="Zhou S."/>
            <person name="Xu H."/>
            <person name="Nelson D.R."/>
            <person name="Qian J."/>
            <person name="Song J."/>
            <person name="Luo H."/>
            <person name="Xiang L."/>
            <person name="Li Y."/>
            <person name="Xu Z."/>
            <person name="Ji A."/>
            <person name="Wang L."/>
            <person name="Lu S."/>
            <person name="Hayward A."/>
            <person name="Sun W."/>
            <person name="Li X."/>
            <person name="Schwartz D.C."/>
            <person name="Wang Y."/>
            <person name="Chen S."/>
        </authorList>
    </citation>
    <scope>NUCLEOTIDE SEQUENCE [LARGE SCALE GENOMIC DNA]</scope>
    <source>
        <strain evidence="3 4">ZZ0214-1</strain>
    </source>
</reference>
<dbReference type="AlphaFoldDB" id="A0A2G8STT3"/>
<dbReference type="Pfam" id="PF26617">
    <property type="entry name" value="CcmS-like"/>
    <property type="match status" value="1"/>
</dbReference>
<feature type="compositionally biased region" description="Low complexity" evidence="1">
    <location>
        <begin position="14"/>
        <end position="43"/>
    </location>
</feature>
<feature type="compositionally biased region" description="Low complexity" evidence="1">
    <location>
        <begin position="154"/>
        <end position="176"/>
    </location>
</feature>
<name>A0A2G8STT3_9APHY</name>
<evidence type="ECO:0000259" key="2">
    <source>
        <dbReference type="Pfam" id="PF26617"/>
    </source>
</evidence>
<feature type="region of interest" description="Disordered" evidence="1">
    <location>
        <begin position="418"/>
        <end position="454"/>
    </location>
</feature>
<feature type="compositionally biased region" description="Low complexity" evidence="1">
    <location>
        <begin position="292"/>
        <end position="304"/>
    </location>
</feature>
<dbReference type="InterPro" id="IPR058258">
    <property type="entry name" value="CcmS-like"/>
</dbReference>
<comment type="caution">
    <text evidence="3">The sequence shown here is derived from an EMBL/GenBank/DDBJ whole genome shotgun (WGS) entry which is preliminary data.</text>
</comment>
<dbReference type="OrthoDB" id="3171339at2759"/>
<feature type="compositionally biased region" description="Polar residues" evidence="1">
    <location>
        <begin position="329"/>
        <end position="359"/>
    </location>
</feature>
<evidence type="ECO:0000313" key="3">
    <source>
        <dbReference type="EMBL" id="PIL37170.1"/>
    </source>
</evidence>
<dbReference type="EMBL" id="AYKW01000001">
    <property type="protein sequence ID" value="PIL37170.1"/>
    <property type="molecule type" value="Genomic_DNA"/>
</dbReference>
<organism evidence="3 4">
    <name type="scientific">Ganoderma sinense ZZ0214-1</name>
    <dbReference type="NCBI Taxonomy" id="1077348"/>
    <lineage>
        <taxon>Eukaryota</taxon>
        <taxon>Fungi</taxon>
        <taxon>Dikarya</taxon>
        <taxon>Basidiomycota</taxon>
        <taxon>Agaricomycotina</taxon>
        <taxon>Agaricomycetes</taxon>
        <taxon>Polyporales</taxon>
        <taxon>Polyporaceae</taxon>
        <taxon>Ganoderma</taxon>
    </lineage>
</organism>
<dbReference type="Proteomes" id="UP000230002">
    <property type="component" value="Unassembled WGS sequence"/>
</dbReference>
<feature type="compositionally biased region" description="Polar residues" evidence="1">
    <location>
        <begin position="261"/>
        <end position="286"/>
    </location>
</feature>
<accession>A0A2G8STT3</accession>
<evidence type="ECO:0000256" key="1">
    <source>
        <dbReference type="SAM" id="MobiDB-lite"/>
    </source>
</evidence>
<feature type="compositionally biased region" description="Polar residues" evidence="1">
    <location>
        <begin position="97"/>
        <end position="110"/>
    </location>
</feature>
<feature type="region of interest" description="Disordered" evidence="1">
    <location>
        <begin position="257"/>
        <end position="406"/>
    </location>
</feature>
<feature type="region of interest" description="Disordered" evidence="1">
    <location>
        <begin position="1"/>
        <end position="229"/>
    </location>
</feature>
<feature type="compositionally biased region" description="Polar residues" evidence="1">
    <location>
        <begin position="418"/>
        <end position="427"/>
    </location>
</feature>
<feature type="compositionally biased region" description="Polar residues" evidence="1">
    <location>
        <begin position="444"/>
        <end position="454"/>
    </location>
</feature>
<evidence type="ECO:0000313" key="4">
    <source>
        <dbReference type="Proteomes" id="UP000230002"/>
    </source>
</evidence>
<sequence>MAKVKKNKAKGPDQVAKAQSAQASVEPAVGAAPPAALHPSSHAVVGSMAHEGNGHGGWPGHPQGTVEEAEEDDGWGDGADASGAVWEQPPNDWGTVPDNTWGNTPVNDWGSTPAAPGGWDEPVADDRWGSSPAVSASGGQGGHPTGSRGRSRSRQGGAQSNPQPTTQQAARAPANTHSLHPSAHAHQMSPAGWGPTVDAWGTEPPRPSWAQPAAPKPPGHKPAWTKWASEAKLVNTPPIHATPAPYDYATQAAALGGGTRQVLSEQQRSQILSSLLEAPQQQTKGYSPQSPPQASSHPRQQPAAHPGQSQTYMHAQFVAEQQGILRSIQEANMHSNGHTQRGHSQQPRQGLQYADSWTNWGRDAYGGERASTIPEEDEYEDDGWGDTEDEEEEDGWGQSHGYDNNQRVRFSSNVSYAGTPSIASRTPSHGAAPASGAIPPRQRVPSNPQMWTASPNASRTMRIATGTLSPTPNTTVKTTVFELPPPRNGFGENAFASSHGEALVPALRAMYNQGRPTKERIRWGFNPDKDPRVGSLLRWIAAMSNGLAEIGLQRFLDTQERGALFANADFRVPATHGSVTQPAFDWVTLTELQNTLDSTLQSSVTLYDPAYQVIVFVFLLSPSGNSMAVWRRKLNVPDSLRGTYEGDILAVKAGLKTSYPVYVDELPVKPAAATPTAVKKKKVRFAFIRRIFGGGKKAAAV</sequence>
<feature type="compositionally biased region" description="Acidic residues" evidence="1">
    <location>
        <begin position="374"/>
        <end position="395"/>
    </location>
</feature>
<feature type="domain" description="CcmS related" evidence="2">
    <location>
        <begin position="506"/>
        <end position="638"/>
    </location>
</feature>
<proteinExistence type="predicted"/>
<dbReference type="STRING" id="1077348.A0A2G8STT3"/>